<evidence type="ECO:0000256" key="4">
    <source>
        <dbReference type="ARBA" id="ARBA00022475"/>
    </source>
</evidence>
<protein>
    <submittedName>
        <fullName evidence="11">Arsenical-resistance protein</fullName>
    </submittedName>
</protein>
<dbReference type="EMBL" id="AKWZ02000003">
    <property type="protein sequence ID" value="EPG75637.1"/>
    <property type="molecule type" value="Genomic_DNA"/>
</dbReference>
<dbReference type="NCBIfam" id="TIGR00832">
    <property type="entry name" value="acr3"/>
    <property type="match status" value="1"/>
</dbReference>
<evidence type="ECO:0000256" key="10">
    <source>
        <dbReference type="SAM" id="Phobius"/>
    </source>
</evidence>
<feature type="transmembrane region" description="Helical" evidence="10">
    <location>
        <begin position="110"/>
        <end position="129"/>
    </location>
</feature>
<evidence type="ECO:0000256" key="7">
    <source>
        <dbReference type="ARBA" id="ARBA00022989"/>
    </source>
</evidence>
<feature type="transmembrane region" description="Helical" evidence="10">
    <location>
        <begin position="316"/>
        <end position="336"/>
    </location>
</feature>
<comment type="similarity">
    <text evidence="2 9">Belongs to the arsenical resistance-3 (ACR3) (TC 2.A.59) family.</text>
</comment>
<feature type="transmembrane region" description="Helical" evidence="10">
    <location>
        <begin position="184"/>
        <end position="207"/>
    </location>
</feature>
<keyword evidence="7 9" id="KW-1133">Transmembrane helix</keyword>
<dbReference type="GO" id="GO:0015297">
    <property type="term" value="F:antiporter activity"/>
    <property type="evidence" value="ECO:0007669"/>
    <property type="project" value="UniProtKB-UniRule"/>
</dbReference>
<comment type="subcellular location">
    <subcellularLocation>
        <location evidence="1 9">Cell membrane</location>
        <topology evidence="1 9">Multi-pass membrane protein</topology>
    </subcellularLocation>
</comment>
<evidence type="ECO:0000256" key="9">
    <source>
        <dbReference type="PIRNR" id="PIRNR005508"/>
    </source>
</evidence>
<organism evidence="11 12">
    <name type="scientific">Leptospira fainei serovar Hurstbridge str. BUT 6</name>
    <dbReference type="NCBI Taxonomy" id="1193011"/>
    <lineage>
        <taxon>Bacteria</taxon>
        <taxon>Pseudomonadati</taxon>
        <taxon>Spirochaetota</taxon>
        <taxon>Spirochaetia</taxon>
        <taxon>Leptospirales</taxon>
        <taxon>Leptospiraceae</taxon>
        <taxon>Leptospira</taxon>
    </lineage>
</organism>
<dbReference type="Gene3D" id="1.20.1530.20">
    <property type="match status" value="1"/>
</dbReference>
<keyword evidence="12" id="KW-1185">Reference proteome</keyword>
<dbReference type="InterPro" id="IPR002657">
    <property type="entry name" value="BilAc:Na_symport/Acr3"/>
</dbReference>
<name>S3W670_9LEPT</name>
<feature type="transmembrane region" description="Helical" evidence="10">
    <location>
        <begin position="290"/>
        <end position="310"/>
    </location>
</feature>
<comment type="caution">
    <text evidence="11">The sequence shown here is derived from an EMBL/GenBank/DDBJ whole genome shotgun (WGS) entry which is preliminary data.</text>
</comment>
<feature type="transmembrane region" description="Helical" evidence="10">
    <location>
        <begin position="12"/>
        <end position="31"/>
    </location>
</feature>
<sequence>MASEKRLSFIDRFLTLWIFIAMAIGMSLATWFPNSVEWIRKSEFGGTNLPIAIGLIFMMVPPLAKVNFLRIPKAFGRVDLILYSLLLNWIVGPLLMFGLAFLFFPENPEYRVGLILIGIARCIAMVLVWNDLADGDREVAAGLVALNSIFQLLLYGSLAYFFIGILPGTLGLTNSFIKVDYWDIASSVLIYLGIPFLLGWGIRTVSIRFKGEDWTTKELLPAISPITLVFLLLTIIFIFSLKGGSLLNIPFDVVKISVPLLIYFIFMFFLSFGLGVLIKADYPRNVAVSFTAAGNNFELAIAVAIGTFGLASGQAFVGIVGPLVEIPVLVFLVEIAKKLRDKFYLRKKKYERSIRIYREFFS</sequence>
<evidence type="ECO:0000256" key="6">
    <source>
        <dbReference type="ARBA" id="ARBA00022849"/>
    </source>
</evidence>
<dbReference type="RefSeq" id="WP_016548722.1">
    <property type="nucleotide sequence ID" value="NZ_AKWZ02000003.1"/>
</dbReference>
<dbReference type="InterPro" id="IPR004706">
    <property type="entry name" value="Arsenical-R_Acr3"/>
</dbReference>
<feature type="transmembrane region" description="Helical" evidence="10">
    <location>
        <begin position="51"/>
        <end position="68"/>
    </location>
</feature>
<evidence type="ECO:0000256" key="8">
    <source>
        <dbReference type="ARBA" id="ARBA00023136"/>
    </source>
</evidence>
<feature type="transmembrane region" description="Helical" evidence="10">
    <location>
        <begin position="80"/>
        <end position="104"/>
    </location>
</feature>
<keyword evidence="5 9" id="KW-0812">Transmembrane</keyword>
<dbReference type="GO" id="GO:0015104">
    <property type="term" value="F:antimonite transmembrane transporter activity"/>
    <property type="evidence" value="ECO:0007669"/>
    <property type="project" value="TreeGrafter"/>
</dbReference>
<evidence type="ECO:0000256" key="2">
    <source>
        <dbReference type="ARBA" id="ARBA00010110"/>
    </source>
</evidence>
<dbReference type="STRING" id="1193011.LEP1GSC058_2335"/>
<dbReference type="AlphaFoldDB" id="S3W670"/>
<feature type="transmembrane region" description="Helical" evidence="10">
    <location>
        <begin position="219"/>
        <end position="240"/>
    </location>
</feature>
<keyword evidence="6" id="KW-0059">Arsenical resistance</keyword>
<feature type="transmembrane region" description="Helical" evidence="10">
    <location>
        <begin position="260"/>
        <end position="278"/>
    </location>
</feature>
<evidence type="ECO:0000313" key="11">
    <source>
        <dbReference type="EMBL" id="EPG75637.1"/>
    </source>
</evidence>
<dbReference type="InterPro" id="IPR038770">
    <property type="entry name" value="Na+/solute_symporter_sf"/>
</dbReference>
<dbReference type="PANTHER" id="PTHR43057">
    <property type="entry name" value="ARSENITE EFFLUX TRANSPORTER"/>
    <property type="match status" value="1"/>
</dbReference>
<dbReference type="Proteomes" id="UP000014540">
    <property type="component" value="Unassembled WGS sequence"/>
</dbReference>
<dbReference type="PANTHER" id="PTHR43057:SF1">
    <property type="entry name" value="ARSENICAL-RESISTANCE PROTEIN 3"/>
    <property type="match status" value="1"/>
</dbReference>
<evidence type="ECO:0000256" key="3">
    <source>
        <dbReference type="ARBA" id="ARBA00022448"/>
    </source>
</evidence>
<evidence type="ECO:0000256" key="1">
    <source>
        <dbReference type="ARBA" id="ARBA00004651"/>
    </source>
</evidence>
<dbReference type="GO" id="GO:0005886">
    <property type="term" value="C:plasma membrane"/>
    <property type="evidence" value="ECO:0007669"/>
    <property type="project" value="UniProtKB-SubCell"/>
</dbReference>
<dbReference type="GO" id="GO:0015105">
    <property type="term" value="F:arsenite transmembrane transporter activity"/>
    <property type="evidence" value="ECO:0007669"/>
    <property type="project" value="TreeGrafter"/>
</dbReference>
<gene>
    <name evidence="11" type="primary">arsB</name>
    <name evidence="11" type="ORF">LEP1GSC058_2335</name>
</gene>
<keyword evidence="3 9" id="KW-0813">Transport</keyword>
<evidence type="ECO:0000313" key="12">
    <source>
        <dbReference type="Proteomes" id="UP000014540"/>
    </source>
</evidence>
<dbReference type="FunFam" id="1.20.1530.20:FF:000009">
    <property type="entry name" value="Arsenite transporter, ACR3 family"/>
    <property type="match status" value="1"/>
</dbReference>
<keyword evidence="4 9" id="KW-1003">Cell membrane</keyword>
<dbReference type="GO" id="GO:0046685">
    <property type="term" value="P:response to arsenic-containing substance"/>
    <property type="evidence" value="ECO:0007669"/>
    <property type="project" value="UniProtKB-KW"/>
</dbReference>
<accession>S3W670</accession>
<dbReference type="PIRSF" id="PIRSF005508">
    <property type="entry name" value="Acr3"/>
    <property type="match status" value="1"/>
</dbReference>
<proteinExistence type="inferred from homology"/>
<reference evidence="11" key="1">
    <citation type="submission" date="2013-04" db="EMBL/GenBank/DDBJ databases">
        <authorList>
            <person name="Harkins D.M."/>
            <person name="Durkin A.S."/>
            <person name="Selengut J.D."/>
            <person name="Sanka R."/>
            <person name="DePew J."/>
            <person name="Purushe J."/>
            <person name="Ahmed A."/>
            <person name="van der Linden H."/>
            <person name="Goris M.G.A."/>
            <person name="Hartskeerl R.A."/>
            <person name="Vinetz J.M."/>
            <person name="Sutton G.G."/>
            <person name="Nelson W.C."/>
            <person name="Fouts D.E."/>
        </authorList>
    </citation>
    <scope>NUCLEOTIDE SEQUENCE [LARGE SCALE GENOMIC DNA]</scope>
    <source>
        <strain evidence="11">BUT 6</strain>
    </source>
</reference>
<evidence type="ECO:0000256" key="5">
    <source>
        <dbReference type="ARBA" id="ARBA00022692"/>
    </source>
</evidence>
<feature type="transmembrane region" description="Helical" evidence="10">
    <location>
        <begin position="141"/>
        <end position="164"/>
    </location>
</feature>
<dbReference type="Pfam" id="PF01758">
    <property type="entry name" value="SBF"/>
    <property type="match status" value="1"/>
</dbReference>
<keyword evidence="8 9" id="KW-0472">Membrane</keyword>